<dbReference type="InterPro" id="IPR050448">
    <property type="entry name" value="OpgB/LTA_synthase_biosynth"/>
</dbReference>
<sequence>MSKWKKEIILGLYFLLICVVMGLNSTVIVEWLNKSLFVDFSMDTNFRVNESFYNGVSFVFLIFLIMYAIFGTFIVSILMTNLLFGALVFANQIKVKERNEFITFKELQTIGSPKELLSFIDAPIGMALLIVISLISLLAILHFISKGISKKINFQVGIKARVVILLIALIPLFIISTEPGIYNKYVLKYEEARTHNFNPVLRAQRNGFIPSFIQTFKPNYMNKPDNYNKKSMHRINGKYTQIARKINEKRENSLNDSQTIFYLSETLIDPMGLPGLIKNQTPTPNISKMIEDHIGGKMYSQYIGGGTANIEWSVLTSFSLEVFNEPLSVTPYSDFYVQSKNHHTVLNFYQKDKVAIHPYTAQLYKRRSVYKTIGFNDFLFLDNGIKHTGKLGTHVRVADQELHKDLLRVAKNDEIGLIHVLTMQNHSPYTGEIPDMEYHPEINYKVYPEKEAKGLVNYLQGLRASDEAIGQLVKEFASSDKKINLLLYGDHFPSLFRGFEEKFPNDQLHETPWFIYMNHGRSDGGLKLDGISPIFFTTVLLREGNYFVTPFQGLMDELLDQGVKRIGNNFVVTDQGKVMDEDLENDILEMVDDYRSIVYDALFGADWLPDQFFTFDKK</sequence>
<evidence type="ECO:0000313" key="10">
    <source>
        <dbReference type="Proteomes" id="UP000287296"/>
    </source>
</evidence>
<dbReference type="Proteomes" id="UP000287296">
    <property type="component" value="Unassembled WGS sequence"/>
</dbReference>
<feature type="transmembrane region" description="Helical" evidence="7">
    <location>
        <begin position="124"/>
        <end position="144"/>
    </location>
</feature>
<keyword evidence="3" id="KW-1003">Cell membrane</keyword>
<comment type="subcellular location">
    <subcellularLocation>
        <location evidence="1">Cell membrane</location>
        <topology evidence="1">Multi-pass membrane protein</topology>
    </subcellularLocation>
</comment>
<organism evidence="9 10">
    <name type="scientific">Siminovitchia terrae</name>
    <name type="common">Bacillus terrae</name>
    <dbReference type="NCBI Taxonomy" id="1914933"/>
    <lineage>
        <taxon>Bacteria</taxon>
        <taxon>Bacillati</taxon>
        <taxon>Bacillota</taxon>
        <taxon>Bacilli</taxon>
        <taxon>Bacillales</taxon>
        <taxon>Bacillaceae</taxon>
        <taxon>Siminovitchia</taxon>
    </lineage>
</organism>
<comment type="caution">
    <text evidence="9">The sequence shown here is derived from an EMBL/GenBank/DDBJ whole genome shotgun (WGS) entry which is preliminary data.</text>
</comment>
<evidence type="ECO:0000256" key="7">
    <source>
        <dbReference type="SAM" id="Phobius"/>
    </source>
</evidence>
<evidence type="ECO:0000256" key="2">
    <source>
        <dbReference type="ARBA" id="ARBA00004936"/>
    </source>
</evidence>
<dbReference type="InterPro" id="IPR017850">
    <property type="entry name" value="Alkaline_phosphatase_core_sf"/>
</dbReference>
<dbReference type="AlphaFoldDB" id="A0A429X7R5"/>
<evidence type="ECO:0000256" key="6">
    <source>
        <dbReference type="ARBA" id="ARBA00023136"/>
    </source>
</evidence>
<dbReference type="SUPFAM" id="SSF53649">
    <property type="entry name" value="Alkaline phosphatase-like"/>
    <property type="match status" value="1"/>
</dbReference>
<evidence type="ECO:0000256" key="5">
    <source>
        <dbReference type="ARBA" id="ARBA00022989"/>
    </source>
</evidence>
<dbReference type="EMBL" id="QYTW02000010">
    <property type="protein sequence ID" value="RST59476.1"/>
    <property type="molecule type" value="Genomic_DNA"/>
</dbReference>
<proteinExistence type="predicted"/>
<evidence type="ECO:0000256" key="3">
    <source>
        <dbReference type="ARBA" id="ARBA00022475"/>
    </source>
</evidence>
<comment type="pathway">
    <text evidence="2">Cell wall biogenesis; lipoteichoic acid biosynthesis.</text>
</comment>
<evidence type="ECO:0000256" key="1">
    <source>
        <dbReference type="ARBA" id="ARBA00004651"/>
    </source>
</evidence>
<dbReference type="CDD" id="cd16015">
    <property type="entry name" value="LTA_synthase"/>
    <property type="match status" value="1"/>
</dbReference>
<gene>
    <name evidence="9" type="ORF">D5F11_011630</name>
</gene>
<dbReference type="GO" id="GO:0005886">
    <property type="term" value="C:plasma membrane"/>
    <property type="evidence" value="ECO:0007669"/>
    <property type="project" value="UniProtKB-SubCell"/>
</dbReference>
<dbReference type="Gene3D" id="3.40.720.10">
    <property type="entry name" value="Alkaline Phosphatase, subunit A"/>
    <property type="match status" value="1"/>
</dbReference>
<dbReference type="InterPro" id="IPR000917">
    <property type="entry name" value="Sulfatase_N"/>
</dbReference>
<name>A0A429X7R5_SIMTE</name>
<evidence type="ECO:0000256" key="4">
    <source>
        <dbReference type="ARBA" id="ARBA00022692"/>
    </source>
</evidence>
<dbReference type="PANTHER" id="PTHR47371:SF3">
    <property type="entry name" value="PHOSPHOGLYCEROL TRANSFERASE I"/>
    <property type="match status" value="1"/>
</dbReference>
<dbReference type="RefSeq" id="WP_120115525.1">
    <property type="nucleotide sequence ID" value="NZ_QYTW02000010.1"/>
</dbReference>
<dbReference type="Pfam" id="PF00884">
    <property type="entry name" value="Sulfatase"/>
    <property type="match status" value="1"/>
</dbReference>
<keyword evidence="5 7" id="KW-1133">Transmembrane helix</keyword>
<feature type="transmembrane region" description="Helical" evidence="7">
    <location>
        <begin position="12"/>
        <end position="32"/>
    </location>
</feature>
<feature type="transmembrane region" description="Helical" evidence="7">
    <location>
        <begin position="156"/>
        <end position="175"/>
    </location>
</feature>
<protein>
    <submittedName>
        <fullName evidence="9">Alkaline phosphatase family protein</fullName>
    </submittedName>
</protein>
<dbReference type="PANTHER" id="PTHR47371">
    <property type="entry name" value="LIPOTEICHOIC ACID SYNTHASE"/>
    <property type="match status" value="1"/>
</dbReference>
<keyword evidence="4 7" id="KW-0812">Transmembrane</keyword>
<reference evidence="9 10" key="1">
    <citation type="submission" date="2018-12" db="EMBL/GenBank/DDBJ databases">
        <authorList>
            <person name="Sun L."/>
            <person name="Chen Z."/>
        </authorList>
    </citation>
    <scope>NUCLEOTIDE SEQUENCE [LARGE SCALE GENOMIC DNA]</scope>
    <source>
        <strain evidence="9 10">LMG 29736</strain>
    </source>
</reference>
<feature type="transmembrane region" description="Helical" evidence="7">
    <location>
        <begin position="52"/>
        <end position="70"/>
    </location>
</feature>
<accession>A0A429X7R5</accession>
<feature type="domain" description="Sulfatase N-terminal" evidence="8">
    <location>
        <begin position="263"/>
        <end position="523"/>
    </location>
</feature>
<dbReference type="OrthoDB" id="243547at2"/>
<evidence type="ECO:0000259" key="8">
    <source>
        <dbReference type="Pfam" id="PF00884"/>
    </source>
</evidence>
<keyword evidence="6 7" id="KW-0472">Membrane</keyword>
<evidence type="ECO:0000313" key="9">
    <source>
        <dbReference type="EMBL" id="RST59476.1"/>
    </source>
</evidence>